<dbReference type="InterPro" id="IPR006311">
    <property type="entry name" value="TAT_signal"/>
</dbReference>
<dbReference type="InterPro" id="IPR000064">
    <property type="entry name" value="NLP_P60_dom"/>
</dbReference>
<dbReference type="Gene3D" id="3.90.1720.10">
    <property type="entry name" value="endopeptidase domain like (from Nostoc punctiforme)"/>
    <property type="match status" value="1"/>
</dbReference>
<dbReference type="SUPFAM" id="SSF54001">
    <property type="entry name" value="Cysteine proteinases"/>
    <property type="match status" value="1"/>
</dbReference>
<accession>A0A502CTH4</accession>
<comment type="caution">
    <text evidence="7">The sequence shown here is derived from an EMBL/GenBank/DDBJ whole genome shotgun (WGS) entry which is preliminary data.</text>
</comment>
<gene>
    <name evidence="7" type="ORF">EAH86_09025</name>
</gene>
<dbReference type="GO" id="GO:0008234">
    <property type="term" value="F:cysteine-type peptidase activity"/>
    <property type="evidence" value="ECO:0007669"/>
    <property type="project" value="UniProtKB-KW"/>
</dbReference>
<dbReference type="Proteomes" id="UP000317722">
    <property type="component" value="Unassembled WGS sequence"/>
</dbReference>
<dbReference type="PANTHER" id="PTHR47359">
    <property type="entry name" value="PEPTIDOGLYCAN DL-ENDOPEPTIDASE CWLO"/>
    <property type="match status" value="1"/>
</dbReference>
<dbReference type="PROSITE" id="PS51935">
    <property type="entry name" value="NLPC_P60"/>
    <property type="match status" value="1"/>
</dbReference>
<dbReference type="InterPro" id="IPR038765">
    <property type="entry name" value="Papain-like_cys_pep_sf"/>
</dbReference>
<keyword evidence="4" id="KW-0788">Thiol protease</keyword>
<evidence type="ECO:0000313" key="8">
    <source>
        <dbReference type="Proteomes" id="UP000317722"/>
    </source>
</evidence>
<dbReference type="RefSeq" id="WP_140739395.1">
    <property type="nucleotide sequence ID" value="NZ_RCZM01000003.1"/>
</dbReference>
<feature type="domain" description="NlpC/P60" evidence="6">
    <location>
        <begin position="131"/>
        <end position="278"/>
    </location>
</feature>
<keyword evidence="5" id="KW-0732">Signal</keyword>
<keyword evidence="3" id="KW-0378">Hydrolase</keyword>
<reference evidence="7 8" key="1">
    <citation type="journal article" date="2019" name="Environ. Microbiol.">
        <title>Species interactions and distinct microbial communities in high Arctic permafrost affected cryosols are associated with the CH4 and CO2 gas fluxes.</title>
        <authorList>
            <person name="Altshuler I."/>
            <person name="Hamel J."/>
            <person name="Turney S."/>
            <person name="Magnuson E."/>
            <person name="Levesque R."/>
            <person name="Greer C."/>
            <person name="Whyte L.G."/>
        </authorList>
    </citation>
    <scope>NUCLEOTIDE SEQUENCE [LARGE SCALE GENOMIC DNA]</scope>
    <source>
        <strain evidence="7 8">S9.3A</strain>
    </source>
</reference>
<dbReference type="GO" id="GO:0006508">
    <property type="term" value="P:proteolysis"/>
    <property type="evidence" value="ECO:0007669"/>
    <property type="project" value="UniProtKB-KW"/>
</dbReference>
<evidence type="ECO:0000256" key="5">
    <source>
        <dbReference type="SAM" id="SignalP"/>
    </source>
</evidence>
<name>A0A502CTH4_9MICO</name>
<evidence type="ECO:0000256" key="1">
    <source>
        <dbReference type="ARBA" id="ARBA00007074"/>
    </source>
</evidence>
<dbReference type="Pfam" id="PF00877">
    <property type="entry name" value="NLPC_P60"/>
    <property type="match status" value="1"/>
</dbReference>
<evidence type="ECO:0000313" key="7">
    <source>
        <dbReference type="EMBL" id="TPG16925.1"/>
    </source>
</evidence>
<protein>
    <submittedName>
        <fullName evidence="7">NlpC/P60 family protein</fullName>
    </submittedName>
</protein>
<dbReference type="EMBL" id="RCZM01000003">
    <property type="protein sequence ID" value="TPG16925.1"/>
    <property type="molecule type" value="Genomic_DNA"/>
</dbReference>
<evidence type="ECO:0000259" key="6">
    <source>
        <dbReference type="PROSITE" id="PS51935"/>
    </source>
</evidence>
<feature type="signal peptide" evidence="5">
    <location>
        <begin position="1"/>
        <end position="33"/>
    </location>
</feature>
<keyword evidence="2" id="KW-0645">Protease</keyword>
<keyword evidence="8" id="KW-1185">Reference proteome</keyword>
<sequence length="278" mass="28737">MELLSTRRRRLVTAAATAAFIAVPLVTGLAANAATATGAVNTTGNPGPALTVRAHPTSQSDAVGKRADGATITIVCQTYGQQVTGTYGTTKIWDKVKSGGYVSDAFIRTGSDGLVAPLCAGSTPPTEPSQSAKVKATIAAARAMTGKYPYSWGGGNYTGPTKGICCSPSGIDDRNTVGFDCSGLMEYAFFKGAGLKVSSTSRSQYADGPRVPIGQLKAGDMVFWSSASKTESGIHHVALYIGDGQIVEADRVSGPDVRVRSFSTGESGVMPFAVRPNR</sequence>
<evidence type="ECO:0000256" key="4">
    <source>
        <dbReference type="ARBA" id="ARBA00022807"/>
    </source>
</evidence>
<dbReference type="PANTHER" id="PTHR47359:SF3">
    <property type="entry name" value="NLP_P60 DOMAIN-CONTAINING PROTEIN-RELATED"/>
    <property type="match status" value="1"/>
</dbReference>
<organism evidence="7 8">
    <name type="scientific">Pedococcus bigeumensis</name>
    <dbReference type="NCBI Taxonomy" id="433644"/>
    <lineage>
        <taxon>Bacteria</taxon>
        <taxon>Bacillati</taxon>
        <taxon>Actinomycetota</taxon>
        <taxon>Actinomycetes</taxon>
        <taxon>Micrococcales</taxon>
        <taxon>Intrasporangiaceae</taxon>
        <taxon>Pedococcus</taxon>
    </lineage>
</organism>
<evidence type="ECO:0000256" key="2">
    <source>
        <dbReference type="ARBA" id="ARBA00022670"/>
    </source>
</evidence>
<feature type="chain" id="PRO_5021249652" evidence="5">
    <location>
        <begin position="34"/>
        <end position="278"/>
    </location>
</feature>
<dbReference type="AlphaFoldDB" id="A0A502CTH4"/>
<evidence type="ECO:0000256" key="3">
    <source>
        <dbReference type="ARBA" id="ARBA00022801"/>
    </source>
</evidence>
<dbReference type="PROSITE" id="PS51318">
    <property type="entry name" value="TAT"/>
    <property type="match status" value="1"/>
</dbReference>
<comment type="similarity">
    <text evidence="1">Belongs to the peptidase C40 family.</text>
</comment>
<dbReference type="OrthoDB" id="9815928at2"/>
<dbReference type="InterPro" id="IPR051794">
    <property type="entry name" value="PG_Endopeptidase_C40"/>
</dbReference>
<proteinExistence type="inferred from homology"/>